<reference evidence="3 4" key="2">
    <citation type="submission" date="2018-06" db="EMBL/GenBank/DDBJ databases">
        <title>Metagenomic assembly of (sub)arctic Cyanobacteria and their associated microbiome from non-axenic cultures.</title>
        <authorList>
            <person name="Baurain D."/>
        </authorList>
    </citation>
    <scope>NUCLEOTIDE SEQUENCE [LARGE SCALE GENOMIC DNA]</scope>
    <source>
        <strain evidence="3">ULC129bin1</strain>
    </source>
</reference>
<feature type="compositionally biased region" description="Polar residues" evidence="1">
    <location>
        <begin position="118"/>
        <end position="131"/>
    </location>
</feature>
<comment type="caution">
    <text evidence="3">The sequence shown here is derived from an EMBL/GenBank/DDBJ whole genome shotgun (WGS) entry which is preliminary data.</text>
</comment>
<feature type="region of interest" description="Disordered" evidence="1">
    <location>
        <begin position="581"/>
        <end position="678"/>
    </location>
</feature>
<organism evidence="3 4">
    <name type="scientific">Leptolyngbya foveolarum</name>
    <dbReference type="NCBI Taxonomy" id="47253"/>
    <lineage>
        <taxon>Bacteria</taxon>
        <taxon>Bacillati</taxon>
        <taxon>Cyanobacteriota</taxon>
        <taxon>Cyanophyceae</taxon>
        <taxon>Leptolyngbyales</taxon>
        <taxon>Leptolyngbyaceae</taxon>
        <taxon>Leptolyngbya group</taxon>
        <taxon>Leptolyngbya</taxon>
    </lineage>
</organism>
<dbReference type="AlphaFoldDB" id="A0A2W4UA63"/>
<feature type="compositionally biased region" description="Polar residues" evidence="1">
    <location>
        <begin position="367"/>
        <end position="382"/>
    </location>
</feature>
<feature type="compositionally biased region" description="Basic and acidic residues" evidence="1">
    <location>
        <begin position="600"/>
        <end position="609"/>
    </location>
</feature>
<feature type="compositionally biased region" description="Basic residues" evidence="1">
    <location>
        <begin position="659"/>
        <end position="668"/>
    </location>
</feature>
<feature type="region of interest" description="Disordered" evidence="1">
    <location>
        <begin position="118"/>
        <end position="227"/>
    </location>
</feature>
<dbReference type="Proteomes" id="UP000249354">
    <property type="component" value="Unassembled WGS sequence"/>
</dbReference>
<feature type="compositionally biased region" description="Polar residues" evidence="1">
    <location>
        <begin position="346"/>
        <end position="357"/>
    </location>
</feature>
<feature type="compositionally biased region" description="Polar residues" evidence="1">
    <location>
        <begin position="470"/>
        <end position="517"/>
    </location>
</feature>
<feature type="region of interest" description="Disordered" evidence="1">
    <location>
        <begin position="263"/>
        <end position="282"/>
    </location>
</feature>
<feature type="compositionally biased region" description="Basic and acidic residues" evidence="1">
    <location>
        <begin position="35"/>
        <end position="45"/>
    </location>
</feature>
<feature type="compositionally biased region" description="Basic and acidic residues" evidence="1">
    <location>
        <begin position="196"/>
        <end position="207"/>
    </location>
</feature>
<dbReference type="Gene3D" id="1.10.1240.50">
    <property type="match status" value="1"/>
</dbReference>
<accession>A0A2W4UA63</accession>
<name>A0A2W4UA63_9CYAN</name>
<feature type="compositionally biased region" description="Basic and acidic residues" evidence="1">
    <location>
        <begin position="640"/>
        <end position="650"/>
    </location>
</feature>
<reference evidence="4" key="1">
    <citation type="submission" date="2018-04" db="EMBL/GenBank/DDBJ databases">
        <authorList>
            <person name="Cornet L."/>
        </authorList>
    </citation>
    <scope>NUCLEOTIDE SEQUENCE [LARGE SCALE GENOMIC DNA]</scope>
</reference>
<feature type="compositionally biased region" description="Polar residues" evidence="1">
    <location>
        <begin position="154"/>
        <end position="183"/>
    </location>
</feature>
<feature type="compositionally biased region" description="Low complexity" evidence="1">
    <location>
        <begin position="518"/>
        <end position="533"/>
    </location>
</feature>
<feature type="compositionally biased region" description="Basic and acidic residues" evidence="1">
    <location>
        <begin position="304"/>
        <end position="316"/>
    </location>
</feature>
<proteinExistence type="predicted"/>
<sequence>MAEYESVQQAEAAAGNKAREISEAIFRLLQQRQKQAGERGIENEKTAPSYEPSKADEKLFQDFYQAYRDRGVDRETAKAAAADMTLGIGASESGMIQQAELQVAHKARLAEEYRATAQTAINPDSSLTEKQQAIARKQDLERSLGINGQPIESKVQTINQLDPKSRTRQPTVQVESAQASSSPEGEETLRQSYQDTLEKRGARRETAKTASQALVAGKGAADSPPIALAEREIERHQVIKDMYQGVYERNGVSLEVAAAAADQLARGKGANRSTEVEQAHDQAIANIVQAQQAKISPEPQPTIEKSDTNRSPEDRQASQPKIGDRTQQSPTPQSTPPKPVPKIETAHSNKAGQPQSKTVEKVDISAAQKTPDTLWQQYSPTEQGAKGPNVSNYGKDLKVRDQRFAYNALSAGANQTAVKTSILRNSSAAQANENSERYASQVISEVDRLLPVAERKPQAQPATAASQAQNSVEPTSEVSEKVSQVKQPSEQQQVNSAQPSPRESQQKVSQLATANTPSQAQASIGASAQTQQAPPARSPQEIYATFDASKGSGVFATISATNARANDLYIAQQALVAGHSRNDVESAISEHSPHAQSLDKGSKGHESYAKRTVGKAQQTLSGSSENSSETQVAKQPAKNHASEQRRDKPTTKRSSQNKSGKKSQRNKVKSRDQGQGIG</sequence>
<evidence type="ECO:0000259" key="2">
    <source>
        <dbReference type="Pfam" id="PF22448"/>
    </source>
</evidence>
<dbReference type="InterPro" id="IPR054366">
    <property type="entry name" value="RepB/MobA-like_C"/>
</dbReference>
<dbReference type="Pfam" id="PF22448">
    <property type="entry name" value="RepB_primase_C"/>
    <property type="match status" value="1"/>
</dbReference>
<feature type="domain" description="RepB/MobA-like C-terminal" evidence="2">
    <location>
        <begin position="564"/>
        <end position="616"/>
    </location>
</feature>
<feature type="region of interest" description="Disordered" evidence="1">
    <location>
        <begin position="32"/>
        <end position="54"/>
    </location>
</feature>
<gene>
    <name evidence="3" type="ORF">DCF25_10170</name>
</gene>
<dbReference type="EMBL" id="QBMC01000058">
    <property type="protein sequence ID" value="PZO18186.1"/>
    <property type="molecule type" value="Genomic_DNA"/>
</dbReference>
<evidence type="ECO:0000256" key="1">
    <source>
        <dbReference type="SAM" id="MobiDB-lite"/>
    </source>
</evidence>
<feature type="compositionally biased region" description="Polar residues" evidence="1">
    <location>
        <begin position="615"/>
        <end position="633"/>
    </location>
</feature>
<evidence type="ECO:0000313" key="3">
    <source>
        <dbReference type="EMBL" id="PZO18186.1"/>
    </source>
</evidence>
<evidence type="ECO:0000313" key="4">
    <source>
        <dbReference type="Proteomes" id="UP000249354"/>
    </source>
</evidence>
<feature type="compositionally biased region" description="Low complexity" evidence="1">
    <location>
        <begin position="458"/>
        <end position="469"/>
    </location>
</feature>
<feature type="region of interest" description="Disordered" evidence="1">
    <location>
        <begin position="288"/>
        <end position="394"/>
    </location>
</feature>
<feature type="region of interest" description="Disordered" evidence="1">
    <location>
        <begin position="453"/>
        <end position="541"/>
    </location>
</feature>
<protein>
    <recommendedName>
        <fullName evidence="2">RepB/MobA-like C-terminal domain-containing protein</fullName>
    </recommendedName>
</protein>